<keyword evidence="1" id="KW-0808">Transferase</keyword>
<evidence type="ECO:0000256" key="2">
    <source>
        <dbReference type="ARBA" id="ARBA00022695"/>
    </source>
</evidence>
<keyword evidence="2" id="KW-0548">Nucleotidyltransferase</keyword>
<dbReference type="Pfam" id="PF00483">
    <property type="entry name" value="NTP_transferase"/>
    <property type="match status" value="1"/>
</dbReference>
<accession>A0A6N2X1R9</accession>
<dbReference type="EMBL" id="CACRTE010000038">
    <property type="protein sequence ID" value="VYT48063.1"/>
    <property type="molecule type" value="Genomic_DNA"/>
</dbReference>
<evidence type="ECO:0000256" key="1">
    <source>
        <dbReference type="ARBA" id="ARBA00022679"/>
    </source>
</evidence>
<sequence length="241" mass="27375">MKFVLLAAGKGHRLDMKITNKCFAPINNIPLINYSLELVLPQYFDELIIIVGHNAEYIMKYMGESYQGIKITYVYQEPQLGIAHAILLAAPYINSDFMMCLSDEITVHPRIMSMMEKFKHSDTDCLCGVTEDTIENIQKAYTLSLNSNNLVTCLIEKPIEVFNKWKGTGLCLMRQSMLSILTELKPNQQRGEYEMGNWIQLAIDTGLKCRIEQSGDANFNINTLEDVKAAENYLNTGKRGE</sequence>
<organism evidence="4">
    <name type="scientific">Clostridium innocuum</name>
    <dbReference type="NCBI Taxonomy" id="1522"/>
    <lineage>
        <taxon>Bacteria</taxon>
        <taxon>Bacillati</taxon>
        <taxon>Bacillota</taxon>
        <taxon>Clostridia</taxon>
        <taxon>Eubacteriales</taxon>
        <taxon>Clostridiaceae</taxon>
        <taxon>Clostridium</taxon>
    </lineage>
</organism>
<evidence type="ECO:0000313" key="4">
    <source>
        <dbReference type="EMBL" id="VYT48063.1"/>
    </source>
</evidence>
<dbReference type="AlphaFoldDB" id="A0A6N2X1R9"/>
<dbReference type="Gene3D" id="3.90.550.10">
    <property type="entry name" value="Spore Coat Polysaccharide Biosynthesis Protein SpsA, Chain A"/>
    <property type="match status" value="1"/>
</dbReference>
<dbReference type="PANTHER" id="PTHR43584:SF8">
    <property type="entry name" value="N-ACETYLMURAMATE ALPHA-1-PHOSPHATE URIDYLYLTRANSFERASE"/>
    <property type="match status" value="1"/>
</dbReference>
<proteinExistence type="predicted"/>
<gene>
    <name evidence="4" type="primary">glmU_2</name>
    <name evidence="4" type="ORF">CILFYP12_03769</name>
</gene>
<protein>
    <submittedName>
        <fullName evidence="4">Bifunctional protein GlmU</fullName>
    </submittedName>
</protein>
<name>A0A6N2X1R9_CLOIN</name>
<dbReference type="InterPro" id="IPR005835">
    <property type="entry name" value="NTP_transferase_dom"/>
</dbReference>
<dbReference type="InterPro" id="IPR029044">
    <property type="entry name" value="Nucleotide-diphossugar_trans"/>
</dbReference>
<evidence type="ECO:0000259" key="3">
    <source>
        <dbReference type="Pfam" id="PF00483"/>
    </source>
</evidence>
<dbReference type="SUPFAM" id="SSF53448">
    <property type="entry name" value="Nucleotide-diphospho-sugar transferases"/>
    <property type="match status" value="1"/>
</dbReference>
<dbReference type="InterPro" id="IPR050065">
    <property type="entry name" value="GlmU-like"/>
</dbReference>
<dbReference type="RefSeq" id="WP_002606182.1">
    <property type="nucleotide sequence ID" value="NZ_CABHIW010000002.1"/>
</dbReference>
<dbReference type="GO" id="GO:0016779">
    <property type="term" value="F:nucleotidyltransferase activity"/>
    <property type="evidence" value="ECO:0007669"/>
    <property type="project" value="UniProtKB-KW"/>
</dbReference>
<feature type="domain" description="Nucleotidyl transferase" evidence="3">
    <location>
        <begin position="4"/>
        <end position="206"/>
    </location>
</feature>
<dbReference type="PANTHER" id="PTHR43584">
    <property type="entry name" value="NUCLEOTIDYL TRANSFERASE"/>
    <property type="match status" value="1"/>
</dbReference>
<reference evidence="4" key="1">
    <citation type="submission" date="2019-11" db="EMBL/GenBank/DDBJ databases">
        <authorList>
            <person name="Feng L."/>
        </authorList>
    </citation>
    <scope>NUCLEOTIDE SEQUENCE</scope>
    <source>
        <strain evidence="4">CinnocuumLFYP12</strain>
    </source>
</reference>